<dbReference type="Gene3D" id="3.30.70.240">
    <property type="match status" value="1"/>
</dbReference>
<dbReference type="FunFam" id="2.40.30.10:FF:000006">
    <property type="entry name" value="Elongation factor G"/>
    <property type="match status" value="1"/>
</dbReference>
<dbReference type="NCBIfam" id="TIGR00231">
    <property type="entry name" value="small_GTP"/>
    <property type="match status" value="1"/>
</dbReference>
<dbReference type="GO" id="GO:0003924">
    <property type="term" value="F:GTPase activity"/>
    <property type="evidence" value="ECO:0007669"/>
    <property type="project" value="InterPro"/>
</dbReference>
<dbReference type="SUPFAM" id="SSF50447">
    <property type="entry name" value="Translation proteins"/>
    <property type="match status" value="1"/>
</dbReference>
<protein>
    <submittedName>
        <fullName evidence="7">Translation elongation factor G</fullName>
    </submittedName>
</protein>
<evidence type="ECO:0000259" key="6">
    <source>
        <dbReference type="PROSITE" id="PS51722"/>
    </source>
</evidence>
<dbReference type="NCBIfam" id="NF009381">
    <property type="entry name" value="PRK12740.1-5"/>
    <property type="match status" value="1"/>
</dbReference>
<keyword evidence="5" id="KW-0342">GTP-binding</keyword>
<dbReference type="CDD" id="cd03713">
    <property type="entry name" value="EFG_mtEFG_C"/>
    <property type="match status" value="1"/>
</dbReference>
<dbReference type="InterPro" id="IPR041095">
    <property type="entry name" value="EFG_II"/>
</dbReference>
<keyword evidence="4" id="KW-0648">Protein biosynthesis</keyword>
<dbReference type="InterPro" id="IPR005225">
    <property type="entry name" value="Small_GTP-bd"/>
</dbReference>
<dbReference type="InterPro" id="IPR000640">
    <property type="entry name" value="EFG_V-like"/>
</dbReference>
<dbReference type="InterPro" id="IPR005517">
    <property type="entry name" value="Transl_elong_EFG/EF2_IV"/>
</dbReference>
<dbReference type="SMART" id="SM00889">
    <property type="entry name" value="EFG_IV"/>
    <property type="match status" value="1"/>
</dbReference>
<sequence>MDTPGHVDFTIEVERCLRVLDGAVAVFCAVGGVEPQSETVWHQADHYSIPRIAFVNKMDRVGADFERCLKMIEERLGAVPLALQIPIGKEDSFAGVIDLIRGKMLYFDEGTQGADISEEDISPDYTEQFTAARMTLIEKLADFDEGVMEKYLEEQPIGADEIKQAVRTVTMNLDMVPVLCGSAFKNKGVQPLLDAVVSYLPSPVDVPPVHGIGEKGLDEIREADEKEHLCALAFKMVSDSFVDNLAFVRLYSGVLRQGEKIFNSTRRKQEKIGRILRMHANKRYEVKEVGAGDIAALVGLHFTKTGDTLCAKGDNIRLDKIDFPNPVISIAIEPKGKGDEEKLLASLDKIAIEDPSFKVSRDEDTGQTIIAGMGELHLEIIIDRLIREFKVAANVGQPQVAYKETIGVKARAEGKFEQLTTGKHLFAHVQIELSPLARGAGWIFENQLVEDSIPAEFVDAIKRGIESGLDSGALLGYSVVDVQTTLVDGSYHEEDSTPQAFGVAANIALRQALIDGEPMLLEPVMAVEVVLPDEYLGDVINNLNGRRAQIQGMEHRGNTVQVVEAQVPLAEMFGYSTDLRSVTQGRANFSMQFNSYEIVPEKIAARIIKKVRGL</sequence>
<dbReference type="EMBL" id="UOEX01000379">
    <property type="protein sequence ID" value="VAW41348.1"/>
    <property type="molecule type" value="Genomic_DNA"/>
</dbReference>
<keyword evidence="2" id="KW-0547">Nucleotide-binding</keyword>
<dbReference type="CDD" id="cd04088">
    <property type="entry name" value="EFG_mtEFG_II"/>
    <property type="match status" value="1"/>
</dbReference>
<dbReference type="InterPro" id="IPR014721">
    <property type="entry name" value="Ribsml_uS5_D2-typ_fold_subgr"/>
</dbReference>
<proteinExistence type="inferred from homology"/>
<feature type="domain" description="Tr-type G" evidence="6">
    <location>
        <begin position="1"/>
        <end position="204"/>
    </location>
</feature>
<reference evidence="7" key="1">
    <citation type="submission" date="2018-06" db="EMBL/GenBank/DDBJ databases">
        <authorList>
            <person name="Zhirakovskaya E."/>
        </authorList>
    </citation>
    <scope>NUCLEOTIDE SEQUENCE</scope>
</reference>
<dbReference type="NCBIfam" id="TIGR00484">
    <property type="entry name" value="EF-G"/>
    <property type="match status" value="1"/>
</dbReference>
<dbReference type="Pfam" id="PF03764">
    <property type="entry name" value="EFG_IV"/>
    <property type="match status" value="1"/>
</dbReference>
<dbReference type="Gene3D" id="3.30.70.870">
    <property type="entry name" value="Elongation Factor G (Translational Gtpase), domain 3"/>
    <property type="match status" value="1"/>
</dbReference>
<dbReference type="FunFam" id="3.30.70.240:FF:000001">
    <property type="entry name" value="Elongation factor G"/>
    <property type="match status" value="1"/>
</dbReference>
<gene>
    <name evidence="7" type="ORF">MNBD_DELTA03-1586</name>
</gene>
<dbReference type="SMART" id="SM00838">
    <property type="entry name" value="EFG_C"/>
    <property type="match status" value="1"/>
</dbReference>
<dbReference type="PROSITE" id="PS51722">
    <property type="entry name" value="G_TR_2"/>
    <property type="match status" value="1"/>
</dbReference>
<comment type="similarity">
    <text evidence="1">Belongs to the TRAFAC class translation factor GTPase superfamily. Classic translation factor GTPase family. EF-G/EF-2 subfamily.</text>
</comment>
<evidence type="ECO:0000256" key="4">
    <source>
        <dbReference type="ARBA" id="ARBA00022917"/>
    </source>
</evidence>
<evidence type="ECO:0000256" key="1">
    <source>
        <dbReference type="ARBA" id="ARBA00005870"/>
    </source>
</evidence>
<accession>A0A3B0VCC7</accession>
<dbReference type="InterPro" id="IPR035647">
    <property type="entry name" value="EFG_III/V"/>
</dbReference>
<dbReference type="PANTHER" id="PTHR43261:SF1">
    <property type="entry name" value="RIBOSOME-RELEASING FACTOR 2, MITOCHONDRIAL"/>
    <property type="match status" value="1"/>
</dbReference>
<dbReference type="Pfam" id="PF00679">
    <property type="entry name" value="EFG_C"/>
    <property type="match status" value="1"/>
</dbReference>
<dbReference type="InterPro" id="IPR053905">
    <property type="entry name" value="EF-G-like_DII"/>
</dbReference>
<dbReference type="Pfam" id="PF00009">
    <property type="entry name" value="GTP_EFTU"/>
    <property type="match status" value="1"/>
</dbReference>
<dbReference type="Pfam" id="PF22042">
    <property type="entry name" value="EF-G_D2"/>
    <property type="match status" value="1"/>
</dbReference>
<dbReference type="CDD" id="cd16262">
    <property type="entry name" value="EFG_III"/>
    <property type="match status" value="1"/>
</dbReference>
<dbReference type="SUPFAM" id="SSF54980">
    <property type="entry name" value="EF-G C-terminal domain-like"/>
    <property type="match status" value="2"/>
</dbReference>
<dbReference type="PANTHER" id="PTHR43261">
    <property type="entry name" value="TRANSLATION ELONGATION FACTOR G-RELATED"/>
    <property type="match status" value="1"/>
</dbReference>
<organism evidence="7">
    <name type="scientific">hydrothermal vent metagenome</name>
    <dbReference type="NCBI Taxonomy" id="652676"/>
    <lineage>
        <taxon>unclassified sequences</taxon>
        <taxon>metagenomes</taxon>
        <taxon>ecological metagenomes</taxon>
    </lineage>
</organism>
<evidence type="ECO:0000313" key="7">
    <source>
        <dbReference type="EMBL" id="VAW41348.1"/>
    </source>
</evidence>
<dbReference type="GO" id="GO:0005525">
    <property type="term" value="F:GTP binding"/>
    <property type="evidence" value="ECO:0007669"/>
    <property type="project" value="UniProtKB-KW"/>
</dbReference>
<name>A0A3B0VCC7_9ZZZZ</name>
<dbReference type="GO" id="GO:0032790">
    <property type="term" value="P:ribosome disassembly"/>
    <property type="evidence" value="ECO:0007669"/>
    <property type="project" value="TreeGrafter"/>
</dbReference>
<dbReference type="InterPro" id="IPR035649">
    <property type="entry name" value="EFG_V"/>
</dbReference>
<dbReference type="InterPro" id="IPR009022">
    <property type="entry name" value="EFG_III"/>
</dbReference>
<dbReference type="GO" id="GO:0003746">
    <property type="term" value="F:translation elongation factor activity"/>
    <property type="evidence" value="ECO:0007669"/>
    <property type="project" value="UniProtKB-KW"/>
</dbReference>
<dbReference type="InterPro" id="IPR020568">
    <property type="entry name" value="Ribosomal_Su5_D2-typ_SF"/>
</dbReference>
<dbReference type="Pfam" id="PF14492">
    <property type="entry name" value="EFG_III"/>
    <property type="match status" value="1"/>
</dbReference>
<dbReference type="Gene3D" id="2.40.30.10">
    <property type="entry name" value="Translation factors"/>
    <property type="match status" value="1"/>
</dbReference>
<dbReference type="FunFam" id="3.30.70.870:FF:000001">
    <property type="entry name" value="Elongation factor G"/>
    <property type="match status" value="1"/>
</dbReference>
<dbReference type="Gene3D" id="3.30.230.10">
    <property type="match status" value="1"/>
</dbReference>
<dbReference type="InterPro" id="IPR000795">
    <property type="entry name" value="T_Tr_GTP-bd_dom"/>
</dbReference>
<keyword evidence="3 7" id="KW-0251">Elongation factor</keyword>
<dbReference type="HAMAP" id="MF_00054_B">
    <property type="entry name" value="EF_G_EF_2_B"/>
    <property type="match status" value="1"/>
</dbReference>
<dbReference type="InterPro" id="IPR027417">
    <property type="entry name" value="P-loop_NTPase"/>
</dbReference>
<evidence type="ECO:0000256" key="5">
    <source>
        <dbReference type="ARBA" id="ARBA00023134"/>
    </source>
</evidence>
<dbReference type="Gene3D" id="3.40.50.300">
    <property type="entry name" value="P-loop containing nucleotide triphosphate hydrolases"/>
    <property type="match status" value="1"/>
</dbReference>
<dbReference type="InterPro" id="IPR004540">
    <property type="entry name" value="Transl_elong_EFG/EF2"/>
</dbReference>
<dbReference type="SUPFAM" id="SSF52540">
    <property type="entry name" value="P-loop containing nucleoside triphosphate hydrolases"/>
    <property type="match status" value="1"/>
</dbReference>
<evidence type="ECO:0000256" key="3">
    <source>
        <dbReference type="ARBA" id="ARBA00022768"/>
    </source>
</evidence>
<dbReference type="AlphaFoldDB" id="A0A3B0VCC7"/>
<dbReference type="SUPFAM" id="SSF54211">
    <property type="entry name" value="Ribosomal protein S5 domain 2-like"/>
    <property type="match status" value="1"/>
</dbReference>
<evidence type="ECO:0000256" key="2">
    <source>
        <dbReference type="ARBA" id="ARBA00022741"/>
    </source>
</evidence>
<dbReference type="InterPro" id="IPR009000">
    <property type="entry name" value="Transl_B-barrel_sf"/>
</dbReference>